<name>A0A8H7M8Z2_9PEZI</name>
<dbReference type="InterPro" id="IPR051795">
    <property type="entry name" value="Glycosyl_Hydrlase_43"/>
</dbReference>
<evidence type="ECO:0000256" key="6">
    <source>
        <dbReference type="RuleBase" id="RU361187"/>
    </source>
</evidence>
<keyword evidence="2 6" id="KW-0378">Hydrolase</keyword>
<dbReference type="Proteomes" id="UP000627934">
    <property type="component" value="Unassembled WGS sequence"/>
</dbReference>
<sequence length="370" mass="39596">MRIHTSRHANLLLSVSVLGAQLAASKPLSFIPRQVESNGTYVTGPVMAQNFPDPSIVYAEGYWWAFATMDQNINIQVARSSDFQEWTYLSGVDALPDPPNWVNMATPNTWAPDVNVLDDGTYVMYFSATTTNDTTKHCVGAAKSSTVEGPYTPVNGTLACPLDQGGAIDASGFKDWETRGTGWGPGNYFSNDTGDDNSYSNPEWGQRYIVYKVDGNAIGNGGLCGNTIEPIVGTPLMLLAVAADGVTPQGSPVQLLDNAGVSDDGIVEAPALVKTYDGEYVLFFSSGCYSTDNYTVSFAMSSGGVTGPYQRADGPLLKSGDVDGQLVAPGGMDVHWDATRMVFHERESAEPLVRQMWAAQIKIGNGTVQV</sequence>
<dbReference type="CDD" id="cd08999">
    <property type="entry name" value="GH43_ABN-like"/>
    <property type="match status" value="1"/>
</dbReference>
<evidence type="ECO:0008006" key="10">
    <source>
        <dbReference type="Google" id="ProtNLM"/>
    </source>
</evidence>
<proteinExistence type="inferred from homology"/>
<dbReference type="GO" id="GO:0004553">
    <property type="term" value="F:hydrolase activity, hydrolyzing O-glycosyl compounds"/>
    <property type="evidence" value="ECO:0007669"/>
    <property type="project" value="InterPro"/>
</dbReference>
<evidence type="ECO:0000313" key="8">
    <source>
        <dbReference type="EMBL" id="KAF9629405.1"/>
    </source>
</evidence>
<keyword evidence="3 6" id="KW-0326">Glycosidase</keyword>
<dbReference type="InterPro" id="IPR023296">
    <property type="entry name" value="Glyco_hydro_beta-prop_sf"/>
</dbReference>
<feature type="signal peptide" evidence="7">
    <location>
        <begin position="1"/>
        <end position="25"/>
    </location>
</feature>
<evidence type="ECO:0000256" key="4">
    <source>
        <dbReference type="PIRSR" id="PIRSR606710-1"/>
    </source>
</evidence>
<dbReference type="PANTHER" id="PTHR42812:SF5">
    <property type="entry name" value="ENDO-ARABINASE"/>
    <property type="match status" value="1"/>
</dbReference>
<keyword evidence="7" id="KW-0732">Signal</keyword>
<evidence type="ECO:0000313" key="9">
    <source>
        <dbReference type="Proteomes" id="UP000627934"/>
    </source>
</evidence>
<protein>
    <recommendedName>
        <fullName evidence="10">Glycoside hydrolase family 43 protein</fullName>
    </recommendedName>
</protein>
<feature type="site" description="Important for catalytic activity, responsible for pKa modulation of the active site Glu and correct orientation of both the proton donor and substrate" evidence="5">
    <location>
        <position position="169"/>
    </location>
</feature>
<accession>A0A8H7M8Z2</accession>
<evidence type="ECO:0000256" key="5">
    <source>
        <dbReference type="PIRSR" id="PIRSR606710-2"/>
    </source>
</evidence>
<organism evidence="8 9">
    <name type="scientific">Lasiodiplodia theobromae</name>
    <dbReference type="NCBI Taxonomy" id="45133"/>
    <lineage>
        <taxon>Eukaryota</taxon>
        <taxon>Fungi</taxon>
        <taxon>Dikarya</taxon>
        <taxon>Ascomycota</taxon>
        <taxon>Pezizomycotina</taxon>
        <taxon>Dothideomycetes</taxon>
        <taxon>Dothideomycetes incertae sedis</taxon>
        <taxon>Botryosphaeriales</taxon>
        <taxon>Botryosphaeriaceae</taxon>
        <taxon>Lasiodiplodia</taxon>
    </lineage>
</organism>
<reference evidence="8" key="2">
    <citation type="journal article" date="2018" name="DNA Res.">
        <title>Comparative genome and transcriptome analyses reveal adaptations to opportunistic infections in woody plant degrading pathogens of Botryosphaeriaceae.</title>
        <authorList>
            <person name="Yan J.Y."/>
            <person name="Zhao W.S."/>
            <person name="Chen Z."/>
            <person name="Xing Q.K."/>
            <person name="Zhang W."/>
            <person name="Chethana K.W.T."/>
            <person name="Xue M.F."/>
            <person name="Xu J.P."/>
            <person name="Phillips A.J.L."/>
            <person name="Wang Y."/>
            <person name="Liu J.H."/>
            <person name="Liu M."/>
            <person name="Zhou Y."/>
            <person name="Jayawardena R.S."/>
            <person name="Manawasinghe I.S."/>
            <person name="Huang J.B."/>
            <person name="Qiao G.H."/>
            <person name="Fu C.Y."/>
            <person name="Guo F.F."/>
            <person name="Dissanayake A.J."/>
            <person name="Peng Y.L."/>
            <person name="Hyde K.D."/>
            <person name="Li X.H."/>
        </authorList>
    </citation>
    <scope>NUCLEOTIDE SEQUENCE</scope>
    <source>
        <strain evidence="8">CSS-01s</strain>
    </source>
</reference>
<dbReference type="AlphaFoldDB" id="A0A8H7M8Z2"/>
<evidence type="ECO:0000256" key="3">
    <source>
        <dbReference type="ARBA" id="ARBA00023295"/>
    </source>
</evidence>
<feature type="active site" description="Proton acceptor" evidence="4">
    <location>
        <position position="53"/>
    </location>
</feature>
<dbReference type="SUPFAM" id="SSF75005">
    <property type="entry name" value="Arabinanase/levansucrase/invertase"/>
    <property type="match status" value="1"/>
</dbReference>
<dbReference type="Gene3D" id="2.115.10.20">
    <property type="entry name" value="Glycosyl hydrolase domain, family 43"/>
    <property type="match status" value="1"/>
</dbReference>
<feature type="active site" description="Proton donor" evidence="4">
    <location>
        <position position="268"/>
    </location>
</feature>
<comment type="caution">
    <text evidence="8">The sequence shown here is derived from an EMBL/GenBank/DDBJ whole genome shotgun (WGS) entry which is preliminary data.</text>
</comment>
<feature type="chain" id="PRO_5034825443" description="Glycoside hydrolase family 43 protein" evidence="7">
    <location>
        <begin position="26"/>
        <end position="370"/>
    </location>
</feature>
<evidence type="ECO:0000256" key="1">
    <source>
        <dbReference type="ARBA" id="ARBA00009865"/>
    </source>
</evidence>
<dbReference type="Pfam" id="PF04616">
    <property type="entry name" value="Glyco_hydro_43"/>
    <property type="match status" value="1"/>
</dbReference>
<dbReference type="InterPro" id="IPR006710">
    <property type="entry name" value="Glyco_hydro_43"/>
</dbReference>
<reference evidence="8" key="1">
    <citation type="submission" date="2016-08" db="EMBL/GenBank/DDBJ databases">
        <authorList>
            <person name="Yan J."/>
        </authorList>
    </citation>
    <scope>NUCLEOTIDE SEQUENCE</scope>
    <source>
        <strain evidence="8">CSS-01s</strain>
    </source>
</reference>
<dbReference type="GO" id="GO:0005975">
    <property type="term" value="P:carbohydrate metabolic process"/>
    <property type="evidence" value="ECO:0007669"/>
    <property type="project" value="InterPro"/>
</dbReference>
<comment type="similarity">
    <text evidence="1 6">Belongs to the glycosyl hydrolase 43 family.</text>
</comment>
<dbReference type="PANTHER" id="PTHR42812">
    <property type="entry name" value="BETA-XYLOSIDASE"/>
    <property type="match status" value="1"/>
</dbReference>
<evidence type="ECO:0000256" key="7">
    <source>
        <dbReference type="SAM" id="SignalP"/>
    </source>
</evidence>
<dbReference type="EMBL" id="MDYX01000024">
    <property type="protein sequence ID" value="KAF9629405.1"/>
    <property type="molecule type" value="Genomic_DNA"/>
</dbReference>
<gene>
    <name evidence="8" type="ORF">BFW01_g10608</name>
</gene>
<evidence type="ECO:0000256" key="2">
    <source>
        <dbReference type="ARBA" id="ARBA00022801"/>
    </source>
</evidence>